<evidence type="ECO:0000313" key="2">
    <source>
        <dbReference type="EnsemblPlants" id="cds.evm.model.ctgX93.4"/>
    </source>
</evidence>
<keyword evidence="3" id="KW-1185">Reference proteome</keyword>
<dbReference type="InterPro" id="IPR002156">
    <property type="entry name" value="RNaseH_domain"/>
</dbReference>
<dbReference type="InterPro" id="IPR053151">
    <property type="entry name" value="RNase_H-like"/>
</dbReference>
<dbReference type="Pfam" id="PF13456">
    <property type="entry name" value="RVT_3"/>
    <property type="match status" value="1"/>
</dbReference>
<dbReference type="PANTHER" id="PTHR47723:SF19">
    <property type="entry name" value="POLYNUCLEOTIDYL TRANSFERASE, RIBONUCLEASE H-LIKE SUPERFAMILY PROTEIN"/>
    <property type="match status" value="1"/>
</dbReference>
<dbReference type="GO" id="GO:0003676">
    <property type="term" value="F:nucleic acid binding"/>
    <property type="evidence" value="ECO:0007669"/>
    <property type="project" value="InterPro"/>
</dbReference>
<dbReference type="Proteomes" id="UP000596661">
    <property type="component" value="Unassembled WGS sequence"/>
</dbReference>
<dbReference type="GO" id="GO:0004523">
    <property type="term" value="F:RNA-DNA hybrid ribonuclease activity"/>
    <property type="evidence" value="ECO:0007669"/>
    <property type="project" value="InterPro"/>
</dbReference>
<dbReference type="CDD" id="cd06222">
    <property type="entry name" value="RNase_H_like"/>
    <property type="match status" value="1"/>
</dbReference>
<proteinExistence type="predicted"/>
<sequence>EAPSLYAWLDGTLQLCNGDAGSRVLMLCWALWSARNDIIWKQRIRSVREVVMFSNSTHDQWLKAQGKGNIPSLSPIQQGDATAGCKIGRVSPELAEVMGIREALSWIKTNDYSQVVIEADNRVCEAIRSFAVLVSAFGLVVDECKKIINNLSHVSLVFVKRSVNRAAHFIARNSRILVEPDRAAKDVEDENPDDAAMEKAGYTPEHVAEAAWLGGRICGDDCPSIC</sequence>
<reference evidence="2" key="1">
    <citation type="submission" date="2021-03" db="UniProtKB">
        <authorList>
            <consortium name="EnsemblPlants"/>
        </authorList>
    </citation>
    <scope>IDENTIFICATION</scope>
</reference>
<evidence type="ECO:0000259" key="1">
    <source>
        <dbReference type="Pfam" id="PF13456"/>
    </source>
</evidence>
<dbReference type="InterPro" id="IPR044730">
    <property type="entry name" value="RNase_H-like_dom_plant"/>
</dbReference>
<dbReference type="AlphaFoldDB" id="A0A803QSW2"/>
<dbReference type="Gene3D" id="3.30.420.10">
    <property type="entry name" value="Ribonuclease H-like superfamily/Ribonuclease H"/>
    <property type="match status" value="1"/>
</dbReference>
<dbReference type="InterPro" id="IPR036397">
    <property type="entry name" value="RNaseH_sf"/>
</dbReference>
<dbReference type="PANTHER" id="PTHR47723">
    <property type="entry name" value="OS05G0353850 PROTEIN"/>
    <property type="match status" value="1"/>
</dbReference>
<protein>
    <recommendedName>
        <fullName evidence="1">RNase H type-1 domain-containing protein</fullName>
    </recommendedName>
</protein>
<dbReference type="EnsemblPlants" id="evm.model.ctgX93.4">
    <property type="protein sequence ID" value="cds.evm.model.ctgX93.4"/>
    <property type="gene ID" value="evm.TU.ctgX93.4"/>
</dbReference>
<organism evidence="2 3">
    <name type="scientific">Cannabis sativa</name>
    <name type="common">Hemp</name>
    <name type="synonym">Marijuana</name>
    <dbReference type="NCBI Taxonomy" id="3483"/>
    <lineage>
        <taxon>Eukaryota</taxon>
        <taxon>Viridiplantae</taxon>
        <taxon>Streptophyta</taxon>
        <taxon>Embryophyta</taxon>
        <taxon>Tracheophyta</taxon>
        <taxon>Spermatophyta</taxon>
        <taxon>Magnoliopsida</taxon>
        <taxon>eudicotyledons</taxon>
        <taxon>Gunneridae</taxon>
        <taxon>Pentapetalae</taxon>
        <taxon>rosids</taxon>
        <taxon>fabids</taxon>
        <taxon>Rosales</taxon>
        <taxon>Cannabaceae</taxon>
        <taxon>Cannabis</taxon>
    </lineage>
</organism>
<evidence type="ECO:0000313" key="3">
    <source>
        <dbReference type="Proteomes" id="UP000596661"/>
    </source>
</evidence>
<feature type="domain" description="RNase H type-1" evidence="1">
    <location>
        <begin position="88"/>
        <end position="172"/>
    </location>
</feature>
<name>A0A803QSW2_CANSA</name>
<dbReference type="Gramene" id="evm.model.ctgX93.4">
    <property type="protein sequence ID" value="cds.evm.model.ctgX93.4"/>
    <property type="gene ID" value="evm.TU.ctgX93.4"/>
</dbReference>
<accession>A0A803QSW2</accession>